<keyword evidence="6 9" id="KW-1133">Transmembrane helix</keyword>
<keyword evidence="7 9" id="KW-0472">Membrane</keyword>
<protein>
    <submittedName>
        <fullName evidence="11">Na+/H+ antiporter NhaC family protein</fullName>
    </submittedName>
</protein>
<evidence type="ECO:0000256" key="5">
    <source>
        <dbReference type="ARBA" id="ARBA00022692"/>
    </source>
</evidence>
<evidence type="ECO:0000256" key="4">
    <source>
        <dbReference type="ARBA" id="ARBA00022475"/>
    </source>
</evidence>
<comment type="subcellular location">
    <subcellularLocation>
        <location evidence="1">Cell membrane</location>
        <topology evidence="1">Multi-pass membrane protein</topology>
    </subcellularLocation>
</comment>
<proteinExistence type="inferred from homology"/>
<comment type="similarity">
    <text evidence="8">Belongs to the NhaC Na(+)/H(+) (TC 2.A.35) antiporter family.</text>
</comment>
<comment type="caution">
    <text evidence="11">The sequence shown here is derived from an EMBL/GenBank/DDBJ whole genome shotgun (WGS) entry which is preliminary data.</text>
</comment>
<gene>
    <name evidence="11" type="ORF">AB8U03_14220</name>
</gene>
<keyword evidence="4" id="KW-1003">Cell membrane</keyword>
<dbReference type="Proteomes" id="UP001564657">
    <property type="component" value="Unassembled WGS sequence"/>
</dbReference>
<feature type="transmembrane region" description="Helical" evidence="9">
    <location>
        <begin position="303"/>
        <end position="323"/>
    </location>
</feature>
<accession>A0ABV4BWV9</accession>
<evidence type="ECO:0000259" key="10">
    <source>
        <dbReference type="Pfam" id="PF03553"/>
    </source>
</evidence>
<feature type="transmembrane region" description="Helical" evidence="9">
    <location>
        <begin position="395"/>
        <end position="418"/>
    </location>
</feature>
<feature type="transmembrane region" description="Helical" evidence="9">
    <location>
        <begin position="184"/>
        <end position="206"/>
    </location>
</feature>
<dbReference type="InterPro" id="IPR052180">
    <property type="entry name" value="NhaC_Na-H+_Antiporter"/>
</dbReference>
<sequence length="452" mass="49517">MKKKIYRGNRVVILAFTFIAIIMCIVTGIYLFYGLFASVIFSSCLFVKGGFTFKELLTMIKDSLVECRELFILMLLVGITIPIWFSSGIIPAMMFYGFNYFIGKNLIFAAFIFTSIVSVFIGSSIASISTIGIALLGLGKVFHGPDYIFLGAVVSGAFLADKLSPISGLVNLMLSITKVSYRKALISMSKIFLPAYVLASAIYFYIGKNYIVTNGNLSNFKNSIRENFFVSPLPLLVLVAIFIMCFLGIRVVKSLSIGLIAGILISIFLQKVAVAKIFEYIFFGYSEATSSQELNKILTGGGIESVIGIIFIIMMAIALSSIFKGTGFINPIVDKIIANVKDPGELVLKTGIISGMLTVLCDQSVGVIMPGELLRDKYKKLKVPNHVLARTISDTGIIIAPLIPWNGNSLFILALTGISSIKYSPYAFFCYILPIVTFISGIFYKKLSSFCN</sequence>
<dbReference type="Pfam" id="PF03553">
    <property type="entry name" value="Na_H_antiporter"/>
    <property type="match status" value="1"/>
</dbReference>
<feature type="transmembrane region" description="Helical" evidence="9">
    <location>
        <begin position="255"/>
        <end position="282"/>
    </location>
</feature>
<feature type="transmembrane region" description="Helical" evidence="9">
    <location>
        <begin position="70"/>
        <end position="94"/>
    </location>
</feature>
<name>A0ABV4BWV9_9CLOT</name>
<keyword evidence="2" id="KW-0813">Transport</keyword>
<feature type="transmembrane region" description="Helical" evidence="9">
    <location>
        <begin position="12"/>
        <end position="33"/>
    </location>
</feature>
<evidence type="ECO:0000256" key="2">
    <source>
        <dbReference type="ARBA" id="ARBA00022448"/>
    </source>
</evidence>
<dbReference type="PANTHER" id="PTHR33451">
    <property type="entry name" value="MALATE-2H(+)/NA(+)-LACTATE ANTIPORTER"/>
    <property type="match status" value="1"/>
</dbReference>
<dbReference type="InterPro" id="IPR018461">
    <property type="entry name" value="Na/H_Antiport_NhaC-like_C"/>
</dbReference>
<dbReference type="PANTHER" id="PTHR33451:SF3">
    <property type="entry name" value="MALATE-2H(+)_NA(+)-LACTATE ANTIPORTER"/>
    <property type="match status" value="1"/>
</dbReference>
<reference evidence="11 12" key="1">
    <citation type="submission" date="2024-08" db="EMBL/GenBank/DDBJ databases">
        <title>Clostridium lapicellarii sp. nov., and Clostridium renhuaiense sp. nov., two species isolated from the mud in a fermentation cellar used for producing sauce-flavour Chinese liquors.</title>
        <authorList>
            <person name="Yang F."/>
            <person name="Wang H."/>
            <person name="Chen L.Q."/>
            <person name="Zhou N."/>
            <person name="Lu J.J."/>
            <person name="Pu X.X."/>
            <person name="Wan B."/>
            <person name="Wang L."/>
            <person name="Liu S.J."/>
        </authorList>
    </citation>
    <scope>NUCLEOTIDE SEQUENCE [LARGE SCALE GENOMIC DNA]</scope>
    <source>
        <strain evidence="11 12">MT-5</strain>
    </source>
</reference>
<evidence type="ECO:0000256" key="6">
    <source>
        <dbReference type="ARBA" id="ARBA00022989"/>
    </source>
</evidence>
<evidence type="ECO:0000313" key="12">
    <source>
        <dbReference type="Proteomes" id="UP001564657"/>
    </source>
</evidence>
<organism evidence="11 12">
    <name type="scientific">Clostridium moutaii</name>
    <dbReference type="NCBI Taxonomy" id="3240932"/>
    <lineage>
        <taxon>Bacteria</taxon>
        <taxon>Bacillati</taxon>
        <taxon>Bacillota</taxon>
        <taxon>Clostridia</taxon>
        <taxon>Eubacteriales</taxon>
        <taxon>Clostridiaceae</taxon>
        <taxon>Clostridium</taxon>
    </lineage>
</organism>
<evidence type="ECO:0000256" key="8">
    <source>
        <dbReference type="ARBA" id="ARBA00038435"/>
    </source>
</evidence>
<feature type="domain" description="Na+/H+ antiporter NhaC-like C-terminal" evidence="10">
    <location>
        <begin position="156"/>
        <end position="442"/>
    </location>
</feature>
<dbReference type="RefSeq" id="WP_369705229.1">
    <property type="nucleotide sequence ID" value="NZ_JBGEWD010000016.1"/>
</dbReference>
<feature type="transmembrane region" description="Helical" evidence="9">
    <location>
        <begin position="227"/>
        <end position="249"/>
    </location>
</feature>
<keyword evidence="5 9" id="KW-0812">Transmembrane</keyword>
<keyword evidence="12" id="KW-1185">Reference proteome</keyword>
<dbReference type="EMBL" id="JBGEWD010000016">
    <property type="protein sequence ID" value="MEY8001333.1"/>
    <property type="molecule type" value="Genomic_DNA"/>
</dbReference>
<evidence type="ECO:0000256" key="7">
    <source>
        <dbReference type="ARBA" id="ARBA00023136"/>
    </source>
</evidence>
<feature type="transmembrane region" description="Helical" evidence="9">
    <location>
        <begin position="147"/>
        <end position="164"/>
    </location>
</feature>
<feature type="transmembrane region" description="Helical" evidence="9">
    <location>
        <begin position="424"/>
        <end position="444"/>
    </location>
</feature>
<evidence type="ECO:0000256" key="9">
    <source>
        <dbReference type="SAM" id="Phobius"/>
    </source>
</evidence>
<evidence type="ECO:0000313" key="11">
    <source>
        <dbReference type="EMBL" id="MEY8001333.1"/>
    </source>
</evidence>
<feature type="transmembrane region" description="Helical" evidence="9">
    <location>
        <begin position="106"/>
        <end position="135"/>
    </location>
</feature>
<evidence type="ECO:0000256" key="3">
    <source>
        <dbReference type="ARBA" id="ARBA00022449"/>
    </source>
</evidence>
<keyword evidence="3" id="KW-0050">Antiport</keyword>
<evidence type="ECO:0000256" key="1">
    <source>
        <dbReference type="ARBA" id="ARBA00004651"/>
    </source>
</evidence>